<gene>
    <name evidence="2" type="ORF">ERS007739_00348</name>
</gene>
<sequence length="79" mass="8257">MTSNPALTNSSVPPHNTVCSPNRSVSVSSLNVVLMTPARVPPIALAYDSASAKPSPRGSCSTATKHGTPLPSTNWRRTK</sequence>
<comment type="caution">
    <text evidence="2">The sequence shown here is derived from an EMBL/GenBank/DDBJ whole genome shotgun (WGS) entry which is preliminary data.</text>
</comment>
<feature type="compositionally biased region" description="Polar residues" evidence="1">
    <location>
        <begin position="58"/>
        <end position="79"/>
    </location>
</feature>
<dbReference type="EMBL" id="CSBK01000095">
    <property type="protein sequence ID" value="COW92880.1"/>
    <property type="molecule type" value="Genomic_DNA"/>
</dbReference>
<dbReference type="Proteomes" id="UP000039021">
    <property type="component" value="Unassembled WGS sequence"/>
</dbReference>
<feature type="region of interest" description="Disordered" evidence="1">
    <location>
        <begin position="1"/>
        <end position="22"/>
    </location>
</feature>
<evidence type="ECO:0000313" key="2">
    <source>
        <dbReference type="EMBL" id="COW92880.1"/>
    </source>
</evidence>
<accession>A0A916L7T4</accession>
<evidence type="ECO:0000256" key="1">
    <source>
        <dbReference type="SAM" id="MobiDB-lite"/>
    </source>
</evidence>
<proteinExistence type="predicted"/>
<reference evidence="3" key="1">
    <citation type="submission" date="2015-03" db="EMBL/GenBank/DDBJ databases">
        <authorList>
            <consortium name="Pathogen Informatics"/>
        </authorList>
    </citation>
    <scope>NUCLEOTIDE SEQUENCE [LARGE SCALE GENOMIC DNA]</scope>
    <source>
        <strain evidence="3">N09902308</strain>
    </source>
</reference>
<name>A0A916L7T4_MYCTX</name>
<feature type="compositionally biased region" description="Polar residues" evidence="1">
    <location>
        <begin position="1"/>
        <end position="14"/>
    </location>
</feature>
<feature type="region of interest" description="Disordered" evidence="1">
    <location>
        <begin position="49"/>
        <end position="79"/>
    </location>
</feature>
<protein>
    <submittedName>
        <fullName evidence="2">Uncharacterized protein</fullName>
    </submittedName>
</protein>
<organism evidence="2 3">
    <name type="scientific">Mycobacterium tuberculosis</name>
    <dbReference type="NCBI Taxonomy" id="1773"/>
    <lineage>
        <taxon>Bacteria</taxon>
        <taxon>Bacillati</taxon>
        <taxon>Actinomycetota</taxon>
        <taxon>Actinomycetes</taxon>
        <taxon>Mycobacteriales</taxon>
        <taxon>Mycobacteriaceae</taxon>
        <taxon>Mycobacterium</taxon>
        <taxon>Mycobacterium tuberculosis complex</taxon>
    </lineage>
</organism>
<evidence type="ECO:0000313" key="3">
    <source>
        <dbReference type="Proteomes" id="UP000039021"/>
    </source>
</evidence>
<dbReference type="AlphaFoldDB" id="A0A916L7T4"/>